<comment type="catalytic activity">
    <reaction evidence="1 7">
        <text>GDP-alpha-D-mannose = GDP-4-dehydro-alpha-D-rhamnose + H2O</text>
        <dbReference type="Rhea" id="RHEA:23820"/>
        <dbReference type="ChEBI" id="CHEBI:15377"/>
        <dbReference type="ChEBI" id="CHEBI:57527"/>
        <dbReference type="ChEBI" id="CHEBI:57964"/>
        <dbReference type="EC" id="4.2.1.47"/>
    </reaction>
</comment>
<evidence type="ECO:0000313" key="9">
    <source>
        <dbReference type="EMBL" id="OGY47720.1"/>
    </source>
</evidence>
<evidence type="ECO:0000256" key="6">
    <source>
        <dbReference type="ARBA" id="ARBA00059383"/>
    </source>
</evidence>
<evidence type="ECO:0000256" key="5">
    <source>
        <dbReference type="ARBA" id="ARBA00023239"/>
    </source>
</evidence>
<dbReference type="GO" id="GO:0042351">
    <property type="term" value="P:'de novo' GDP-L-fucose biosynthetic process"/>
    <property type="evidence" value="ECO:0007669"/>
    <property type="project" value="TreeGrafter"/>
</dbReference>
<dbReference type="GO" id="GO:0008446">
    <property type="term" value="F:GDP-mannose 4,6-dehydratase activity"/>
    <property type="evidence" value="ECO:0007669"/>
    <property type="project" value="UniProtKB-UniRule"/>
</dbReference>
<protein>
    <recommendedName>
        <fullName evidence="4 7">GDP-mannose 4,6-dehydratase</fullName>
        <ecNumber evidence="4 7">4.2.1.47</ecNumber>
    </recommendedName>
    <alternativeName>
        <fullName evidence="7">GDP-D-mannose dehydratase</fullName>
    </alternativeName>
</protein>
<evidence type="ECO:0000256" key="3">
    <source>
        <dbReference type="ARBA" id="ARBA00009263"/>
    </source>
</evidence>
<dbReference type="PANTHER" id="PTHR43715:SF1">
    <property type="entry name" value="GDP-MANNOSE 4,6 DEHYDRATASE"/>
    <property type="match status" value="1"/>
</dbReference>
<dbReference type="Pfam" id="PF16363">
    <property type="entry name" value="GDP_Man_Dehyd"/>
    <property type="match status" value="1"/>
</dbReference>
<comment type="similarity">
    <text evidence="3 7">Belongs to the NAD(P)-dependent epimerase/dehydratase family. GDP-mannose 4,6-dehydratase subfamily.</text>
</comment>
<dbReference type="InterPro" id="IPR006368">
    <property type="entry name" value="GDP_Man_deHydtase"/>
</dbReference>
<organism evidence="9 10">
    <name type="scientific">Candidatus Buchananbacteria bacterium RIFCSPHIGHO2_01_FULL_47_11b</name>
    <dbReference type="NCBI Taxonomy" id="1797537"/>
    <lineage>
        <taxon>Bacteria</taxon>
        <taxon>Candidatus Buchananiibacteriota</taxon>
    </lineage>
</organism>
<evidence type="ECO:0000256" key="2">
    <source>
        <dbReference type="ARBA" id="ARBA00001937"/>
    </source>
</evidence>
<sequence>MKKALITGINGQDGSYLAELLLDKDYEVHGVIRRSSTFNRWRINHLHEHLFKRNKYFHLEYGDLTDSSSLQRIMKSIMPDEIYNLGAQSHVQVSFETPEYSADVDGLGVLRLIEAMRILGLDKTSRFYQASTSEMYGMVAETPQNEETPFHPRSPYGVAKLYGYWITRNYREAYGLYGVNGILFNHESPRRGENFVSKKITQSLVRVKFGQQDVLRLGNLEAKRDWGYAREYMEAVWLMLQQDKPDDFVIATGESHSVREFVEATCKLLDFDLVWEGEGRTEHGVDKKTGKTIVELDDRYLRPAEVDHLRGDGSKAKRILGWESKVRFDQLVKIMVDYDLKNLKDGKSQELID</sequence>
<dbReference type="FunFam" id="3.40.50.720:FF:000924">
    <property type="entry name" value="GDP-mannose 4,6 dehydratase"/>
    <property type="match status" value="1"/>
</dbReference>
<evidence type="ECO:0000313" key="10">
    <source>
        <dbReference type="Proteomes" id="UP000178385"/>
    </source>
</evidence>
<evidence type="ECO:0000256" key="7">
    <source>
        <dbReference type="HAMAP-Rule" id="MF_00955"/>
    </source>
</evidence>
<proteinExistence type="inferred from homology"/>
<accession>A0A1G1Y7K4</accession>
<feature type="domain" description="NAD(P)-binding" evidence="8">
    <location>
        <begin position="5"/>
        <end position="335"/>
    </location>
</feature>
<dbReference type="Gene3D" id="3.90.25.10">
    <property type="entry name" value="UDP-galactose 4-epimerase, domain 1"/>
    <property type="match status" value="1"/>
</dbReference>
<dbReference type="CDD" id="cd05260">
    <property type="entry name" value="GDP_MD_SDR_e"/>
    <property type="match status" value="1"/>
</dbReference>
<comment type="cofactor">
    <cofactor evidence="2 7">
        <name>NADP(+)</name>
        <dbReference type="ChEBI" id="CHEBI:58349"/>
    </cofactor>
</comment>
<gene>
    <name evidence="7" type="primary">gmd</name>
    <name evidence="9" type="ORF">A2840_01005</name>
</gene>
<evidence type="ECO:0000256" key="1">
    <source>
        <dbReference type="ARBA" id="ARBA00000188"/>
    </source>
</evidence>
<comment type="caution">
    <text evidence="7">Lacks conserved residue(s) required for the propagation of feature annotation.</text>
</comment>
<comment type="caution">
    <text evidence="9">The sequence shown here is derived from an EMBL/GenBank/DDBJ whole genome shotgun (WGS) entry which is preliminary data.</text>
</comment>
<dbReference type="SUPFAM" id="SSF51735">
    <property type="entry name" value="NAD(P)-binding Rossmann-fold domains"/>
    <property type="match status" value="1"/>
</dbReference>
<dbReference type="InterPro" id="IPR036291">
    <property type="entry name" value="NAD(P)-bd_dom_sf"/>
</dbReference>
<dbReference type="HAMAP" id="MF_00955">
    <property type="entry name" value="GDP_Man_dehydratase"/>
    <property type="match status" value="1"/>
</dbReference>
<dbReference type="EC" id="4.2.1.47" evidence="4 7"/>
<evidence type="ECO:0000256" key="4">
    <source>
        <dbReference type="ARBA" id="ARBA00011989"/>
    </source>
</evidence>
<keyword evidence="7" id="KW-0521">NADP</keyword>
<dbReference type="AlphaFoldDB" id="A0A1G1Y7K4"/>
<dbReference type="InterPro" id="IPR016040">
    <property type="entry name" value="NAD(P)-bd_dom"/>
</dbReference>
<dbReference type="EMBL" id="MHIG01000009">
    <property type="protein sequence ID" value="OGY47720.1"/>
    <property type="molecule type" value="Genomic_DNA"/>
</dbReference>
<name>A0A1G1Y7K4_9BACT</name>
<dbReference type="Proteomes" id="UP000178385">
    <property type="component" value="Unassembled WGS sequence"/>
</dbReference>
<reference evidence="9 10" key="1">
    <citation type="journal article" date="2016" name="Nat. Commun.">
        <title>Thousands of microbial genomes shed light on interconnected biogeochemical processes in an aquifer system.</title>
        <authorList>
            <person name="Anantharaman K."/>
            <person name="Brown C.T."/>
            <person name="Hug L.A."/>
            <person name="Sharon I."/>
            <person name="Castelle C.J."/>
            <person name="Probst A.J."/>
            <person name="Thomas B.C."/>
            <person name="Singh A."/>
            <person name="Wilkins M.J."/>
            <person name="Karaoz U."/>
            <person name="Brodie E.L."/>
            <person name="Williams K.H."/>
            <person name="Hubbard S.S."/>
            <person name="Banfield J.F."/>
        </authorList>
    </citation>
    <scope>NUCLEOTIDE SEQUENCE [LARGE SCALE GENOMIC DNA]</scope>
</reference>
<dbReference type="NCBIfam" id="TIGR01472">
    <property type="entry name" value="gmd"/>
    <property type="match status" value="1"/>
</dbReference>
<dbReference type="PANTHER" id="PTHR43715">
    <property type="entry name" value="GDP-MANNOSE 4,6-DEHYDRATASE"/>
    <property type="match status" value="1"/>
</dbReference>
<dbReference type="GO" id="GO:0070401">
    <property type="term" value="F:NADP+ binding"/>
    <property type="evidence" value="ECO:0007669"/>
    <property type="project" value="UniProtKB-UniRule"/>
</dbReference>
<keyword evidence="5 7" id="KW-0456">Lyase</keyword>
<comment type="function">
    <text evidence="6 7">Catalyzes the conversion of GDP-D-mannose to GDP-4-dehydro-6-deoxy-D-mannose.</text>
</comment>
<evidence type="ECO:0000259" key="8">
    <source>
        <dbReference type="Pfam" id="PF16363"/>
    </source>
</evidence>
<dbReference type="Gene3D" id="3.40.50.720">
    <property type="entry name" value="NAD(P)-binding Rossmann-like Domain"/>
    <property type="match status" value="1"/>
</dbReference>